<comment type="caution">
    <text evidence="3">The sequence shown here is derived from an EMBL/GenBank/DDBJ whole genome shotgun (WGS) entry which is preliminary data.</text>
</comment>
<name>A0A1F5N0N3_9BACT</name>
<evidence type="ECO:0008006" key="5">
    <source>
        <dbReference type="Google" id="ProtNLM"/>
    </source>
</evidence>
<gene>
    <name evidence="3" type="ORF">A2617_04435</name>
</gene>
<evidence type="ECO:0000256" key="2">
    <source>
        <dbReference type="SAM" id="SignalP"/>
    </source>
</evidence>
<feature type="coiled-coil region" evidence="1">
    <location>
        <begin position="27"/>
        <end position="54"/>
    </location>
</feature>
<evidence type="ECO:0000313" key="3">
    <source>
        <dbReference type="EMBL" id="OGE71143.1"/>
    </source>
</evidence>
<evidence type="ECO:0000256" key="1">
    <source>
        <dbReference type="SAM" id="Coils"/>
    </source>
</evidence>
<keyword evidence="1" id="KW-0175">Coiled coil</keyword>
<reference evidence="3 4" key="1">
    <citation type="journal article" date="2016" name="Nat. Commun.">
        <title>Thousands of microbial genomes shed light on interconnected biogeochemical processes in an aquifer system.</title>
        <authorList>
            <person name="Anantharaman K."/>
            <person name="Brown C.T."/>
            <person name="Hug L.A."/>
            <person name="Sharon I."/>
            <person name="Castelle C.J."/>
            <person name="Probst A.J."/>
            <person name="Thomas B.C."/>
            <person name="Singh A."/>
            <person name="Wilkins M.J."/>
            <person name="Karaoz U."/>
            <person name="Brodie E.L."/>
            <person name="Williams K.H."/>
            <person name="Hubbard S.S."/>
            <person name="Banfield J.F."/>
        </authorList>
    </citation>
    <scope>NUCLEOTIDE SEQUENCE [LARGE SCALE GENOMIC DNA]</scope>
</reference>
<protein>
    <recommendedName>
        <fullName evidence="5">DUF5667 domain-containing protein</fullName>
    </recommendedName>
</protein>
<evidence type="ECO:0000313" key="4">
    <source>
        <dbReference type="Proteomes" id="UP000177135"/>
    </source>
</evidence>
<accession>A0A1F5N0N3</accession>
<dbReference type="AlphaFoldDB" id="A0A1F5N0N3"/>
<sequence length="191" mass="21331">MKVLAFILMAAGILLVAPVLTLAEDTSPSATKRIENLKQKVEDVRENIKARVEEPKLTREQIREEKTIKVRKSIIAIFESYSRLTMKAGQLLDKLQARIDRAKAAGENTTAAETAMKDARVKLADATKILDDIKGKKDTAVDKPTFLQIRKKLQTVHKDLNAIRLDAAKIISSLRSFNSQKESTKSSEKSE</sequence>
<feature type="signal peptide" evidence="2">
    <location>
        <begin position="1"/>
        <end position="23"/>
    </location>
</feature>
<proteinExistence type="predicted"/>
<dbReference type="EMBL" id="MFEC01000019">
    <property type="protein sequence ID" value="OGE71143.1"/>
    <property type="molecule type" value="Genomic_DNA"/>
</dbReference>
<feature type="chain" id="PRO_5009520066" description="DUF5667 domain-containing protein" evidence="2">
    <location>
        <begin position="24"/>
        <end position="191"/>
    </location>
</feature>
<keyword evidence="2" id="KW-0732">Signal</keyword>
<dbReference type="Proteomes" id="UP000177135">
    <property type="component" value="Unassembled WGS sequence"/>
</dbReference>
<organism evidence="3 4">
    <name type="scientific">Candidatus Daviesbacteria bacterium RIFOXYD1_FULL_41_10</name>
    <dbReference type="NCBI Taxonomy" id="1797801"/>
    <lineage>
        <taxon>Bacteria</taxon>
        <taxon>Candidatus Daviesiibacteriota</taxon>
    </lineage>
</organism>